<name>A0ABW4TTK5_9SPHN</name>
<feature type="transmembrane region" description="Helical" evidence="5">
    <location>
        <begin position="145"/>
        <end position="165"/>
    </location>
</feature>
<sequence length="265" mass="26323">MAITAPPSGSIASLLADRPMSRPQIWAVTLSVALNALDGFDVLAITFAAPGISQDWGIGPAQLGIALSSGLVGMAAGSLLLAPFGDRFGRRPLILGCLVLMTLGMALTATADGIYSLCVWRVLTGLGIGGSALGWAAPRFGLMRLVVLAMIGTAATFAVFGMVYGLVALQAVAFVAGMCVFGGIVGLYALLARSFPPELRVTGTGLAIGIGRGGAIVGPLIGGFLIAGGTSIPLAIAIVGSGALIGAALLAILARGPAEPPVSDG</sequence>
<keyword evidence="2 5" id="KW-0812">Transmembrane</keyword>
<dbReference type="Gene3D" id="1.20.1250.20">
    <property type="entry name" value="MFS general substrate transporter like domains"/>
    <property type="match status" value="2"/>
</dbReference>
<feature type="transmembrane region" description="Helical" evidence="5">
    <location>
        <begin position="93"/>
        <end position="114"/>
    </location>
</feature>
<evidence type="ECO:0000259" key="6">
    <source>
        <dbReference type="PROSITE" id="PS50850"/>
    </source>
</evidence>
<evidence type="ECO:0000256" key="3">
    <source>
        <dbReference type="ARBA" id="ARBA00022989"/>
    </source>
</evidence>
<evidence type="ECO:0000313" key="7">
    <source>
        <dbReference type="EMBL" id="MFD1949828.1"/>
    </source>
</evidence>
<comment type="caution">
    <text evidence="7">The sequence shown here is derived from an EMBL/GenBank/DDBJ whole genome shotgun (WGS) entry which is preliminary data.</text>
</comment>
<protein>
    <submittedName>
        <fullName evidence="7">MFS transporter</fullName>
    </submittedName>
</protein>
<dbReference type="PANTHER" id="PTHR23508">
    <property type="entry name" value="CARBOXYLIC ACID TRANSPORTER PROTEIN HOMOLOG"/>
    <property type="match status" value="1"/>
</dbReference>
<keyword evidence="8" id="KW-1185">Reference proteome</keyword>
<proteinExistence type="predicted"/>
<dbReference type="PANTHER" id="PTHR23508:SF10">
    <property type="entry name" value="CARBOXYLIC ACID TRANSPORTER PROTEIN HOMOLOG"/>
    <property type="match status" value="1"/>
</dbReference>
<dbReference type="SUPFAM" id="SSF103473">
    <property type="entry name" value="MFS general substrate transporter"/>
    <property type="match status" value="2"/>
</dbReference>
<feature type="transmembrane region" description="Helical" evidence="5">
    <location>
        <begin position="203"/>
        <end position="226"/>
    </location>
</feature>
<dbReference type="Pfam" id="PF07690">
    <property type="entry name" value="MFS_1"/>
    <property type="match status" value="1"/>
</dbReference>
<comment type="subcellular location">
    <subcellularLocation>
        <location evidence="1">Membrane</location>
        <topology evidence="1">Multi-pass membrane protein</topology>
    </subcellularLocation>
</comment>
<evidence type="ECO:0000256" key="2">
    <source>
        <dbReference type="ARBA" id="ARBA00022692"/>
    </source>
</evidence>
<keyword evidence="3 5" id="KW-1133">Transmembrane helix</keyword>
<dbReference type="InterPro" id="IPR036259">
    <property type="entry name" value="MFS_trans_sf"/>
</dbReference>
<evidence type="ECO:0000256" key="1">
    <source>
        <dbReference type="ARBA" id="ARBA00004141"/>
    </source>
</evidence>
<feature type="transmembrane region" description="Helical" evidence="5">
    <location>
        <begin position="171"/>
        <end position="191"/>
    </location>
</feature>
<evidence type="ECO:0000256" key="4">
    <source>
        <dbReference type="ARBA" id="ARBA00023136"/>
    </source>
</evidence>
<dbReference type="InterPro" id="IPR011701">
    <property type="entry name" value="MFS"/>
</dbReference>
<dbReference type="InterPro" id="IPR020846">
    <property type="entry name" value="MFS_dom"/>
</dbReference>
<feature type="transmembrane region" description="Helical" evidence="5">
    <location>
        <begin position="232"/>
        <end position="253"/>
    </location>
</feature>
<gene>
    <name evidence="7" type="ORF">ACFSGX_03475</name>
</gene>
<dbReference type="Proteomes" id="UP001597400">
    <property type="component" value="Unassembled WGS sequence"/>
</dbReference>
<dbReference type="RefSeq" id="WP_380927499.1">
    <property type="nucleotide sequence ID" value="NZ_JBHUGS010000001.1"/>
</dbReference>
<feature type="transmembrane region" description="Helical" evidence="5">
    <location>
        <begin position="61"/>
        <end position="81"/>
    </location>
</feature>
<evidence type="ECO:0000313" key="8">
    <source>
        <dbReference type="Proteomes" id="UP001597400"/>
    </source>
</evidence>
<accession>A0ABW4TTK5</accession>
<feature type="domain" description="Major facilitator superfamily (MFS) profile" evidence="6">
    <location>
        <begin position="27"/>
        <end position="265"/>
    </location>
</feature>
<feature type="transmembrane region" description="Helical" evidence="5">
    <location>
        <begin position="120"/>
        <end position="138"/>
    </location>
</feature>
<dbReference type="EMBL" id="JBHUGS010000001">
    <property type="protein sequence ID" value="MFD1949828.1"/>
    <property type="molecule type" value="Genomic_DNA"/>
</dbReference>
<organism evidence="7 8">
    <name type="scientific">Sphingomonas arantia</name>
    <dbReference type="NCBI Taxonomy" id="1460676"/>
    <lineage>
        <taxon>Bacteria</taxon>
        <taxon>Pseudomonadati</taxon>
        <taxon>Pseudomonadota</taxon>
        <taxon>Alphaproteobacteria</taxon>
        <taxon>Sphingomonadales</taxon>
        <taxon>Sphingomonadaceae</taxon>
        <taxon>Sphingomonas</taxon>
    </lineage>
</organism>
<reference evidence="8" key="1">
    <citation type="journal article" date="2019" name="Int. J. Syst. Evol. Microbiol.">
        <title>The Global Catalogue of Microorganisms (GCM) 10K type strain sequencing project: providing services to taxonomists for standard genome sequencing and annotation.</title>
        <authorList>
            <consortium name="The Broad Institute Genomics Platform"/>
            <consortium name="The Broad Institute Genome Sequencing Center for Infectious Disease"/>
            <person name="Wu L."/>
            <person name="Ma J."/>
        </authorList>
    </citation>
    <scope>NUCLEOTIDE SEQUENCE [LARGE SCALE GENOMIC DNA]</scope>
    <source>
        <strain evidence="8">CGMCC 1.12702</strain>
    </source>
</reference>
<evidence type="ECO:0000256" key="5">
    <source>
        <dbReference type="SAM" id="Phobius"/>
    </source>
</evidence>
<dbReference type="PROSITE" id="PS50850">
    <property type="entry name" value="MFS"/>
    <property type="match status" value="1"/>
</dbReference>
<keyword evidence="4 5" id="KW-0472">Membrane</keyword>
<feature type="transmembrane region" description="Helical" evidence="5">
    <location>
        <begin position="25"/>
        <end position="49"/>
    </location>
</feature>